<dbReference type="RefSeq" id="WP_183587040.1">
    <property type="nucleotide sequence ID" value="NZ_JACHCA010000004.1"/>
</dbReference>
<evidence type="ECO:0000313" key="3">
    <source>
        <dbReference type="Proteomes" id="UP000548326"/>
    </source>
</evidence>
<organism evidence="2 3">
    <name type="scientific">Mucilaginibacter lappiensis</name>
    <dbReference type="NCBI Taxonomy" id="354630"/>
    <lineage>
        <taxon>Bacteria</taxon>
        <taxon>Pseudomonadati</taxon>
        <taxon>Bacteroidota</taxon>
        <taxon>Sphingobacteriia</taxon>
        <taxon>Sphingobacteriales</taxon>
        <taxon>Sphingobacteriaceae</taxon>
        <taxon>Mucilaginibacter</taxon>
    </lineage>
</organism>
<accession>A0A841J9B0</accession>
<dbReference type="PANTHER" id="PTHR22916:SF3">
    <property type="entry name" value="UDP-GLCNAC:BETAGAL BETA-1,3-N-ACETYLGLUCOSAMINYLTRANSFERASE-LIKE PROTEIN 1"/>
    <property type="match status" value="1"/>
</dbReference>
<gene>
    <name evidence="2" type="ORF">HDF22_001867</name>
</gene>
<dbReference type="Gene3D" id="3.90.550.10">
    <property type="entry name" value="Spore Coat Polysaccharide Biosynthesis Protein SpsA, Chain A"/>
    <property type="match status" value="1"/>
</dbReference>
<dbReference type="InterPro" id="IPR001173">
    <property type="entry name" value="Glyco_trans_2-like"/>
</dbReference>
<comment type="caution">
    <text evidence="2">The sequence shown here is derived from an EMBL/GenBank/DDBJ whole genome shotgun (WGS) entry which is preliminary data.</text>
</comment>
<dbReference type="Pfam" id="PF00535">
    <property type="entry name" value="Glycos_transf_2"/>
    <property type="match status" value="1"/>
</dbReference>
<sequence length="322" mass="36813">MNFDTPKITVLMPAYNAGKYIADAIKSVLEQSFTDFELLIVNDGSTDDTADVINSFTDPRIVMIYQDNKGVSLALNTGLKYARATYIARFDADDVCHPERLQLQYDFMINNPDYSIIGSGADYMDMEGTYLFTSTPPAFSNEDIQQLAPSVCPFMHPTVCYKKEVIVKAGGYNEYAYTYEDHFLWVSILKDQKACNFPQALINHRLNPESITIDEKWRPRRFLKIKYNTLKSRVVTADEGTQLTAMGQKQQLRRVKHGAYYALCAKKLLVNNFHPQKARVHVAKAISISPFRLDNYLLYTVSFLPEKLIMWLHKLNSGRLAQ</sequence>
<dbReference type="AlphaFoldDB" id="A0A841J9B0"/>
<proteinExistence type="predicted"/>
<dbReference type="InterPro" id="IPR029044">
    <property type="entry name" value="Nucleotide-diphossugar_trans"/>
</dbReference>
<dbReference type="GO" id="GO:0016758">
    <property type="term" value="F:hexosyltransferase activity"/>
    <property type="evidence" value="ECO:0007669"/>
    <property type="project" value="UniProtKB-ARBA"/>
</dbReference>
<dbReference type="EMBL" id="JACHCA010000004">
    <property type="protein sequence ID" value="MBB6127759.1"/>
    <property type="molecule type" value="Genomic_DNA"/>
</dbReference>
<reference evidence="2 3" key="1">
    <citation type="submission" date="2020-08" db="EMBL/GenBank/DDBJ databases">
        <title>Genomic Encyclopedia of Type Strains, Phase IV (KMG-V): Genome sequencing to study the core and pangenomes of soil and plant-associated prokaryotes.</title>
        <authorList>
            <person name="Whitman W."/>
        </authorList>
    </citation>
    <scope>NUCLEOTIDE SEQUENCE [LARGE SCALE GENOMIC DNA]</scope>
    <source>
        <strain evidence="2 3">MP601</strain>
    </source>
</reference>
<name>A0A841J9B0_9SPHI</name>
<dbReference type="PANTHER" id="PTHR22916">
    <property type="entry name" value="GLYCOSYLTRANSFERASE"/>
    <property type="match status" value="1"/>
</dbReference>
<feature type="domain" description="Glycosyltransferase 2-like" evidence="1">
    <location>
        <begin position="9"/>
        <end position="159"/>
    </location>
</feature>
<dbReference type="SUPFAM" id="SSF53448">
    <property type="entry name" value="Nucleotide-diphospho-sugar transferases"/>
    <property type="match status" value="1"/>
</dbReference>
<keyword evidence="2" id="KW-0808">Transferase</keyword>
<protein>
    <submittedName>
        <fullName evidence="2">Glycosyltransferase involved in cell wall biosynthesis</fullName>
    </submittedName>
</protein>
<evidence type="ECO:0000259" key="1">
    <source>
        <dbReference type="Pfam" id="PF00535"/>
    </source>
</evidence>
<evidence type="ECO:0000313" key="2">
    <source>
        <dbReference type="EMBL" id="MBB6127759.1"/>
    </source>
</evidence>
<dbReference type="Proteomes" id="UP000548326">
    <property type="component" value="Unassembled WGS sequence"/>
</dbReference>